<dbReference type="Gene3D" id="3.40.50.12230">
    <property type="match status" value="1"/>
</dbReference>
<evidence type="ECO:0000313" key="3">
    <source>
        <dbReference type="Proteomes" id="UP000319712"/>
    </source>
</evidence>
<keyword evidence="2" id="KW-0808">Transferase</keyword>
<dbReference type="OrthoDB" id="199806at2157"/>
<dbReference type="InterPro" id="IPR036477">
    <property type="entry name" value="Formyl_transf_N_sf"/>
</dbReference>
<name>A0A521C3K2_9EURY</name>
<dbReference type="PANTHER" id="PTHR11138:SF5">
    <property type="entry name" value="METHIONYL-TRNA FORMYLTRANSFERASE, MITOCHONDRIAL"/>
    <property type="match status" value="1"/>
</dbReference>
<gene>
    <name evidence="2" type="ORF">SAMN06264867_103278</name>
</gene>
<dbReference type="InterPro" id="IPR002376">
    <property type="entry name" value="Formyl_transf_N"/>
</dbReference>
<protein>
    <submittedName>
        <fullName evidence="2">Methionyl-tRNA formyltransferase</fullName>
    </submittedName>
</protein>
<accession>A0A521C3K2</accession>
<dbReference type="CDD" id="cd08369">
    <property type="entry name" value="FMT_core"/>
    <property type="match status" value="1"/>
</dbReference>
<evidence type="ECO:0000259" key="1">
    <source>
        <dbReference type="Pfam" id="PF00551"/>
    </source>
</evidence>
<dbReference type="PROSITE" id="PS00373">
    <property type="entry name" value="GART"/>
    <property type="match status" value="1"/>
</dbReference>
<organism evidence="2 3">
    <name type="scientific">Halorubrum cibi</name>
    <dbReference type="NCBI Taxonomy" id="413815"/>
    <lineage>
        <taxon>Archaea</taxon>
        <taxon>Methanobacteriati</taxon>
        <taxon>Methanobacteriota</taxon>
        <taxon>Stenosarchaea group</taxon>
        <taxon>Halobacteria</taxon>
        <taxon>Halobacteriales</taxon>
        <taxon>Haloferacaceae</taxon>
        <taxon>Halorubrum</taxon>
    </lineage>
</organism>
<feature type="domain" description="Formyl transferase N-terminal" evidence="1">
    <location>
        <begin position="63"/>
        <end position="169"/>
    </location>
</feature>
<dbReference type="Proteomes" id="UP000319712">
    <property type="component" value="Unassembled WGS sequence"/>
</dbReference>
<keyword evidence="3" id="KW-1185">Reference proteome</keyword>
<sequence length="263" mass="29853">MISVALLGSRPLSRACLELLHGEEAISVEAVVTYPEDHEGWWDGSLRSTAEGYGYPVVEESDLFEYDLDYLISVLYYDILGEDVLEHPRYGGLNLHQAELPRYGGSNTFSHAIMNARDDDYWKYGTTLHFMSEAVDEGDIVARNFVDITEEDTAKSLYEKTERASIELFEEQLPNVVSGEVRSMRTPQSEFDGKTYFYNKTSLDGEKEIPLERLTGEGSVETYDKIRALDFPPFEPAHTEIAGRKVYLTKTSYEDLPLSARTE</sequence>
<dbReference type="Pfam" id="PF00551">
    <property type="entry name" value="Formyl_trans_N"/>
    <property type="match status" value="1"/>
</dbReference>
<dbReference type="GO" id="GO:0005829">
    <property type="term" value="C:cytosol"/>
    <property type="evidence" value="ECO:0007669"/>
    <property type="project" value="TreeGrafter"/>
</dbReference>
<dbReference type="AlphaFoldDB" id="A0A521C3K2"/>
<evidence type="ECO:0000313" key="2">
    <source>
        <dbReference type="EMBL" id="SMO53915.1"/>
    </source>
</evidence>
<dbReference type="PANTHER" id="PTHR11138">
    <property type="entry name" value="METHIONYL-TRNA FORMYLTRANSFERASE"/>
    <property type="match status" value="1"/>
</dbReference>
<dbReference type="SUPFAM" id="SSF53328">
    <property type="entry name" value="Formyltransferase"/>
    <property type="match status" value="1"/>
</dbReference>
<reference evidence="2 3" key="1">
    <citation type="submission" date="2017-05" db="EMBL/GenBank/DDBJ databases">
        <authorList>
            <person name="Varghese N."/>
            <person name="Submissions S."/>
        </authorList>
    </citation>
    <scope>NUCLEOTIDE SEQUENCE [LARGE SCALE GENOMIC DNA]</scope>
    <source>
        <strain evidence="2 3">DSM 19504</strain>
    </source>
</reference>
<dbReference type="InterPro" id="IPR001555">
    <property type="entry name" value="GART_AS"/>
</dbReference>
<proteinExistence type="predicted"/>
<dbReference type="EMBL" id="FXTD01000003">
    <property type="protein sequence ID" value="SMO53915.1"/>
    <property type="molecule type" value="Genomic_DNA"/>
</dbReference>
<dbReference type="RefSeq" id="WP_142986034.1">
    <property type="nucleotide sequence ID" value="NZ_FXTD01000003.1"/>
</dbReference>
<dbReference type="GO" id="GO:0004479">
    <property type="term" value="F:methionyl-tRNA formyltransferase activity"/>
    <property type="evidence" value="ECO:0007669"/>
    <property type="project" value="TreeGrafter"/>
</dbReference>